<comment type="similarity">
    <text evidence="1">Belongs to the UDP-glycosyltransferase family.</text>
</comment>
<gene>
    <name evidence="4" type="ORF">C1H46_034681</name>
</gene>
<dbReference type="GO" id="GO:0035251">
    <property type="term" value="F:UDP-glucosyltransferase activity"/>
    <property type="evidence" value="ECO:0007669"/>
    <property type="project" value="InterPro"/>
</dbReference>
<dbReference type="Proteomes" id="UP000315295">
    <property type="component" value="Unassembled WGS sequence"/>
</dbReference>
<reference evidence="4 5" key="1">
    <citation type="journal article" date="2019" name="G3 (Bethesda)">
        <title>Sequencing of a Wild Apple (Malus baccata) Genome Unravels the Differences Between Cultivated and Wild Apple Species Regarding Disease Resistance and Cold Tolerance.</title>
        <authorList>
            <person name="Chen X."/>
        </authorList>
    </citation>
    <scope>NUCLEOTIDE SEQUENCE [LARGE SCALE GENOMIC DNA]</scope>
    <source>
        <strain evidence="5">cv. Shandingzi</strain>
        <tissue evidence="4">Leaves</tissue>
    </source>
</reference>
<protein>
    <submittedName>
        <fullName evidence="4">Uncharacterized protein</fullName>
    </submittedName>
</protein>
<organism evidence="4 5">
    <name type="scientific">Malus baccata</name>
    <name type="common">Siberian crab apple</name>
    <name type="synonym">Pyrus baccata</name>
    <dbReference type="NCBI Taxonomy" id="106549"/>
    <lineage>
        <taxon>Eukaryota</taxon>
        <taxon>Viridiplantae</taxon>
        <taxon>Streptophyta</taxon>
        <taxon>Embryophyta</taxon>
        <taxon>Tracheophyta</taxon>
        <taxon>Spermatophyta</taxon>
        <taxon>Magnoliopsida</taxon>
        <taxon>eudicotyledons</taxon>
        <taxon>Gunneridae</taxon>
        <taxon>Pentapetalae</taxon>
        <taxon>rosids</taxon>
        <taxon>fabids</taxon>
        <taxon>Rosales</taxon>
        <taxon>Rosaceae</taxon>
        <taxon>Amygdaloideae</taxon>
        <taxon>Maleae</taxon>
        <taxon>Malus</taxon>
    </lineage>
</organism>
<dbReference type="STRING" id="106549.A0A540KZV0"/>
<comment type="caution">
    <text evidence="4">The sequence shown here is derived from an EMBL/GenBank/DDBJ whole genome shotgun (WGS) entry which is preliminary data.</text>
</comment>
<evidence type="ECO:0000256" key="1">
    <source>
        <dbReference type="ARBA" id="ARBA00009995"/>
    </source>
</evidence>
<dbReference type="SUPFAM" id="SSF53756">
    <property type="entry name" value="UDP-Glycosyltransferase/glycogen phosphorylase"/>
    <property type="match status" value="1"/>
</dbReference>
<dbReference type="PANTHER" id="PTHR48048">
    <property type="entry name" value="GLYCOSYLTRANSFERASE"/>
    <property type="match status" value="1"/>
</dbReference>
<proteinExistence type="inferred from homology"/>
<keyword evidence="3" id="KW-0808">Transferase</keyword>
<dbReference type="PANTHER" id="PTHR48048:SF76">
    <property type="entry name" value="UDP-GLYCOSYLTRANSFERASE 708D1-LIKE"/>
    <property type="match status" value="1"/>
</dbReference>
<evidence type="ECO:0000313" key="5">
    <source>
        <dbReference type="Proteomes" id="UP000315295"/>
    </source>
</evidence>
<dbReference type="Gene3D" id="3.40.50.2000">
    <property type="entry name" value="Glycogen Phosphorylase B"/>
    <property type="match status" value="1"/>
</dbReference>
<evidence type="ECO:0000256" key="2">
    <source>
        <dbReference type="ARBA" id="ARBA00022676"/>
    </source>
</evidence>
<dbReference type="Pfam" id="PF00201">
    <property type="entry name" value="UDPGT"/>
    <property type="match status" value="1"/>
</dbReference>
<keyword evidence="5" id="KW-1185">Reference proteome</keyword>
<evidence type="ECO:0000256" key="3">
    <source>
        <dbReference type="ARBA" id="ARBA00022679"/>
    </source>
</evidence>
<dbReference type="InterPro" id="IPR050481">
    <property type="entry name" value="UDP-glycosyltransf_plant"/>
</dbReference>
<dbReference type="InterPro" id="IPR002213">
    <property type="entry name" value="UDP_glucos_trans"/>
</dbReference>
<accession>A0A540KZV0</accession>
<keyword evidence="2" id="KW-0328">Glycosyltransferase</keyword>
<evidence type="ECO:0000313" key="4">
    <source>
        <dbReference type="EMBL" id="TQD79757.1"/>
    </source>
</evidence>
<dbReference type="AlphaFoldDB" id="A0A540KZV0"/>
<name>A0A540KZV0_MALBA</name>
<dbReference type="EMBL" id="VIEB01000841">
    <property type="protein sequence ID" value="TQD79757.1"/>
    <property type="molecule type" value="Genomic_DNA"/>
</dbReference>
<sequence length="92" mass="10413">MSNEQIKELSDGLERSGYRFLWVLKTSKVDKEDKEDLKNLLGEPFLDRTKSRGVVVKGWVSQQDILEHAAVGGFVSHCGWNSVMEAARKEFG</sequence>